<dbReference type="KEGG" id="bkr:AAFP32_06300"/>
<sequence>MDRQVEALLLSEALLEDIELQRLKASEVVLKASRLARLVGHDDLQEFLAFERSGYAGSGWAKWAESAGRRIPPKKTDGGGPMYRVDPLTEIESTVTSSQQAIDALHGGGNYSGEMAFISSRDHDNRIASHALLVSRGTSVCKQVISTVYEFLVEIYNELLFSELQATLFAQAQAQVDGMLAEAGGSVLDKIEKVSMRLREGDPESVSHALTTCRRLIVGVADHLFPAADGMYDVGGLSLKVGDHNVLNRLQAYVHSTDASKARRDRIRRGISDLFDRCSAGTHAEVSVQEARFVFLQAYVLLGEVLTLISDKREVV</sequence>
<dbReference type="RefSeq" id="WP_350271090.1">
    <property type="nucleotide sequence ID" value="NZ_CP158281.1"/>
</dbReference>
<gene>
    <name evidence="2" type="ORF">AAFP32_06300</name>
</gene>
<dbReference type="EMBL" id="CP158281">
    <property type="protein sequence ID" value="XBV90332.1"/>
    <property type="molecule type" value="Genomic_DNA"/>
</dbReference>
<dbReference type="AlphaFoldDB" id="A0AAU7UPK6"/>
<protein>
    <recommendedName>
        <fullName evidence="1">AbiTii domain-containing protein</fullName>
    </recommendedName>
</protein>
<dbReference type="Pfam" id="PF18864">
    <property type="entry name" value="AbiTii"/>
    <property type="match status" value="1"/>
</dbReference>
<feature type="domain" description="AbiTii" evidence="1">
    <location>
        <begin position="10"/>
        <end position="174"/>
    </location>
</feature>
<evidence type="ECO:0000259" key="1">
    <source>
        <dbReference type="Pfam" id="PF18864"/>
    </source>
</evidence>
<reference evidence="2" key="1">
    <citation type="submission" date="2024-06" db="EMBL/GenBank/DDBJ databases">
        <title>Brevibacterium koreense sp. nov., isolated from jogae-jeotgal, a Korean fermented seafood.</title>
        <authorList>
            <person name="Whon T.W."/>
            <person name="Nam S."/>
            <person name="Kim Y."/>
        </authorList>
    </citation>
    <scope>NUCLEOTIDE SEQUENCE</scope>
    <source>
        <strain evidence="2">CBA3109</strain>
    </source>
</reference>
<accession>A0AAU7UPK6</accession>
<name>A0AAU7UPK6_9MICO</name>
<proteinExistence type="predicted"/>
<evidence type="ECO:0000313" key="2">
    <source>
        <dbReference type="EMBL" id="XBV90332.1"/>
    </source>
</evidence>
<dbReference type="InterPro" id="IPR041304">
    <property type="entry name" value="AbiTii"/>
</dbReference>
<organism evidence="2">
    <name type="scientific">Brevibacterium koreense</name>
    <dbReference type="NCBI Taxonomy" id="3140787"/>
    <lineage>
        <taxon>Bacteria</taxon>
        <taxon>Bacillati</taxon>
        <taxon>Actinomycetota</taxon>
        <taxon>Actinomycetes</taxon>
        <taxon>Micrococcales</taxon>
        <taxon>Brevibacteriaceae</taxon>
        <taxon>Brevibacterium</taxon>
    </lineage>
</organism>